<dbReference type="Proteomes" id="UP000503011">
    <property type="component" value="Chromosome"/>
</dbReference>
<dbReference type="KEGG" id="psuu:Psuf_011560"/>
<evidence type="ECO:0000313" key="3">
    <source>
        <dbReference type="Proteomes" id="UP000503011"/>
    </source>
</evidence>
<gene>
    <name evidence="2" type="ORF">Psuf_011560</name>
</gene>
<keyword evidence="3" id="KW-1185">Reference proteome</keyword>
<organism evidence="2 3">
    <name type="scientific">Phytohabitans suffuscus</name>
    <dbReference type="NCBI Taxonomy" id="624315"/>
    <lineage>
        <taxon>Bacteria</taxon>
        <taxon>Bacillati</taxon>
        <taxon>Actinomycetota</taxon>
        <taxon>Actinomycetes</taxon>
        <taxon>Micromonosporales</taxon>
        <taxon>Micromonosporaceae</taxon>
    </lineage>
</organism>
<feature type="region of interest" description="Disordered" evidence="1">
    <location>
        <begin position="49"/>
        <end position="122"/>
    </location>
</feature>
<dbReference type="EMBL" id="AP022871">
    <property type="protein sequence ID" value="BCB83843.1"/>
    <property type="molecule type" value="Genomic_DNA"/>
</dbReference>
<dbReference type="AlphaFoldDB" id="A0A6F8YCT5"/>
<accession>A0A6F8YCT5</accession>
<evidence type="ECO:0000256" key="1">
    <source>
        <dbReference type="SAM" id="MobiDB-lite"/>
    </source>
</evidence>
<feature type="compositionally biased region" description="Low complexity" evidence="1">
    <location>
        <begin position="98"/>
        <end position="112"/>
    </location>
</feature>
<proteinExistence type="predicted"/>
<name>A0A6F8YCT5_9ACTN</name>
<evidence type="ECO:0000313" key="2">
    <source>
        <dbReference type="EMBL" id="BCB83843.1"/>
    </source>
</evidence>
<reference evidence="2 3" key="1">
    <citation type="submission" date="2020-03" db="EMBL/GenBank/DDBJ databases">
        <title>Whole genome shotgun sequence of Phytohabitans suffuscus NBRC 105367.</title>
        <authorList>
            <person name="Komaki H."/>
            <person name="Tamura T."/>
        </authorList>
    </citation>
    <scope>NUCLEOTIDE SEQUENCE [LARGE SCALE GENOMIC DNA]</scope>
    <source>
        <strain evidence="2 3">NBRC 105367</strain>
    </source>
</reference>
<reference evidence="2 3" key="2">
    <citation type="submission" date="2020-03" db="EMBL/GenBank/DDBJ databases">
        <authorList>
            <person name="Ichikawa N."/>
            <person name="Kimura A."/>
            <person name="Kitahashi Y."/>
            <person name="Uohara A."/>
        </authorList>
    </citation>
    <scope>NUCLEOTIDE SEQUENCE [LARGE SCALE GENOMIC DNA]</scope>
    <source>
        <strain evidence="2 3">NBRC 105367</strain>
    </source>
</reference>
<protein>
    <submittedName>
        <fullName evidence="2">Uncharacterized protein</fullName>
    </submittedName>
</protein>
<sequence length="122" mass="13181">MPWGSRAPPQGRAELLRGADDAAQHLFRRAPVHARQVYHPVRALQDRDQRRRVAVGADGDHIGQSQRAGQNAYVPAEEPVRAGDHDSHDALAGRESSARISGSVSSSERISGTPSRCALSEL</sequence>
<feature type="compositionally biased region" description="Basic and acidic residues" evidence="1">
    <location>
        <begin position="78"/>
        <end position="92"/>
    </location>
</feature>